<dbReference type="GO" id="GO:0004674">
    <property type="term" value="F:protein serine/threonine kinase activity"/>
    <property type="evidence" value="ECO:0007669"/>
    <property type="project" value="UniProtKB-KW"/>
</dbReference>
<keyword evidence="6" id="KW-0067">ATP-binding</keyword>
<accession>A0A5B8MCW4</accession>
<evidence type="ECO:0000256" key="7">
    <source>
        <dbReference type="ARBA" id="ARBA00047899"/>
    </source>
</evidence>
<dbReference type="OrthoDB" id="248923at2759"/>
<dbReference type="GO" id="GO:0005524">
    <property type="term" value="F:ATP binding"/>
    <property type="evidence" value="ECO:0007669"/>
    <property type="project" value="UniProtKB-KW"/>
</dbReference>
<feature type="region of interest" description="Disordered" evidence="9">
    <location>
        <begin position="180"/>
        <end position="247"/>
    </location>
</feature>
<evidence type="ECO:0000256" key="3">
    <source>
        <dbReference type="ARBA" id="ARBA00022679"/>
    </source>
</evidence>
<organism evidence="11 12">
    <name type="scientific">Chloropicon primus</name>
    <dbReference type="NCBI Taxonomy" id="1764295"/>
    <lineage>
        <taxon>Eukaryota</taxon>
        <taxon>Viridiplantae</taxon>
        <taxon>Chlorophyta</taxon>
        <taxon>Chloropicophyceae</taxon>
        <taxon>Chloropicales</taxon>
        <taxon>Chloropicaceae</taxon>
        <taxon>Chloropicon</taxon>
    </lineage>
</organism>
<dbReference type="Pfam" id="PF00069">
    <property type="entry name" value="Pkinase"/>
    <property type="match status" value="1"/>
</dbReference>
<dbReference type="PROSITE" id="PS50011">
    <property type="entry name" value="PROTEIN_KINASE_DOM"/>
    <property type="match status" value="1"/>
</dbReference>
<evidence type="ECO:0000256" key="5">
    <source>
        <dbReference type="ARBA" id="ARBA00022777"/>
    </source>
</evidence>
<evidence type="ECO:0000256" key="6">
    <source>
        <dbReference type="ARBA" id="ARBA00022840"/>
    </source>
</evidence>
<keyword evidence="4" id="KW-0547">Nucleotide-binding</keyword>
<dbReference type="PANTHER" id="PTHR48012">
    <property type="entry name" value="STERILE20-LIKE KINASE, ISOFORM B-RELATED"/>
    <property type="match status" value="1"/>
</dbReference>
<protein>
    <submittedName>
        <fullName evidence="11">Protein kinase</fullName>
    </submittedName>
</protein>
<dbReference type="EMBL" id="CP031034">
    <property type="protein sequence ID" value="QDZ18366.1"/>
    <property type="molecule type" value="Genomic_DNA"/>
</dbReference>
<proteinExistence type="inferred from homology"/>
<dbReference type="PANTHER" id="PTHR48012:SF10">
    <property type="entry name" value="FI20177P1"/>
    <property type="match status" value="1"/>
</dbReference>
<evidence type="ECO:0000256" key="4">
    <source>
        <dbReference type="ARBA" id="ARBA00022741"/>
    </source>
</evidence>
<dbReference type="GO" id="GO:0005737">
    <property type="term" value="C:cytoplasm"/>
    <property type="evidence" value="ECO:0007669"/>
    <property type="project" value="TreeGrafter"/>
</dbReference>
<dbReference type="InterPro" id="IPR000719">
    <property type="entry name" value="Prot_kinase_dom"/>
</dbReference>
<keyword evidence="3" id="KW-0808">Transferase</keyword>
<dbReference type="Gene3D" id="1.10.510.10">
    <property type="entry name" value="Transferase(Phosphotransferase) domain 1"/>
    <property type="match status" value="1"/>
</dbReference>
<keyword evidence="12" id="KW-1185">Reference proteome</keyword>
<evidence type="ECO:0000313" key="11">
    <source>
        <dbReference type="EMBL" id="QDZ18366.1"/>
    </source>
</evidence>
<feature type="domain" description="Protein kinase" evidence="10">
    <location>
        <begin position="5"/>
        <end position="282"/>
    </location>
</feature>
<comment type="catalytic activity">
    <reaction evidence="7">
        <text>L-threonyl-[protein] + ATP = O-phospho-L-threonyl-[protein] + ADP + H(+)</text>
        <dbReference type="Rhea" id="RHEA:46608"/>
        <dbReference type="Rhea" id="RHEA-COMP:11060"/>
        <dbReference type="Rhea" id="RHEA-COMP:11605"/>
        <dbReference type="ChEBI" id="CHEBI:15378"/>
        <dbReference type="ChEBI" id="CHEBI:30013"/>
        <dbReference type="ChEBI" id="CHEBI:30616"/>
        <dbReference type="ChEBI" id="CHEBI:61977"/>
        <dbReference type="ChEBI" id="CHEBI:456216"/>
        <dbReference type="EC" id="2.7.11.1"/>
    </reaction>
</comment>
<evidence type="ECO:0000256" key="8">
    <source>
        <dbReference type="ARBA" id="ARBA00048679"/>
    </source>
</evidence>
<dbReference type="SUPFAM" id="SSF56112">
    <property type="entry name" value="Protein kinase-like (PK-like)"/>
    <property type="match status" value="1"/>
</dbReference>
<evidence type="ECO:0000256" key="1">
    <source>
        <dbReference type="ARBA" id="ARBA00008874"/>
    </source>
</evidence>
<evidence type="ECO:0000313" key="12">
    <source>
        <dbReference type="Proteomes" id="UP000316726"/>
    </source>
</evidence>
<dbReference type="InterPro" id="IPR050629">
    <property type="entry name" value="STE20/SPS1-PAK"/>
</dbReference>
<evidence type="ECO:0000259" key="10">
    <source>
        <dbReference type="PROSITE" id="PS50011"/>
    </source>
</evidence>
<keyword evidence="2" id="KW-0723">Serine/threonine-protein kinase</keyword>
<dbReference type="Proteomes" id="UP000316726">
    <property type="component" value="Chromosome 1"/>
</dbReference>
<evidence type="ECO:0000256" key="2">
    <source>
        <dbReference type="ARBA" id="ARBA00022527"/>
    </source>
</evidence>
<dbReference type="InterPro" id="IPR011009">
    <property type="entry name" value="Kinase-like_dom_sf"/>
</dbReference>
<comment type="catalytic activity">
    <reaction evidence="8">
        <text>L-seryl-[protein] + ATP = O-phospho-L-seryl-[protein] + ADP + H(+)</text>
        <dbReference type="Rhea" id="RHEA:17989"/>
        <dbReference type="Rhea" id="RHEA-COMP:9863"/>
        <dbReference type="Rhea" id="RHEA-COMP:11604"/>
        <dbReference type="ChEBI" id="CHEBI:15378"/>
        <dbReference type="ChEBI" id="CHEBI:29999"/>
        <dbReference type="ChEBI" id="CHEBI:30616"/>
        <dbReference type="ChEBI" id="CHEBI:83421"/>
        <dbReference type="ChEBI" id="CHEBI:456216"/>
        <dbReference type="EC" id="2.7.11.1"/>
    </reaction>
</comment>
<name>A0A5B8MCW4_9CHLO</name>
<sequence>MRSTYTLVRCIAHSGTGDVFLGEDDQTGRTVAIHVVDVENVDRKSLGSGSKRIAQYSQCRSPHVKAFVSSYVLPRTTKLCIVSEYLDHSMSDVLQASAQPMSEAAVSEAIRVVLAGLRYLHGRSVAHRNVKAASVLLSKSGNVMKLGQPRIFDTLFTWEDGHPVPAELPYWAAPEVLGRRTRPDVPGEEDDGEAGSPYASRGDQEDPSSTSQDIWSVGMTALEMATGGPPPPERPASSLEGGSPVPIPKNLSEAFRDFVSLCLKRDPRRRPTVQDLLDHKFITKPKKGARLSAYVSKLRAQQRILALTPRFGINVPEQSSTHREELRWDFEAKSEKEENVVLGTLDRLSAQMTRSILAGAGALLDEEARQQSSRDVENCFLMLKEVYSGLLSTSDQGKIEQSLVRYVHKHCNDKLNADFKEYFSHGGVKLQAADLDVNRYLRMGAFSRFVIARWKEHPQGGIFSEPASPRY</sequence>
<dbReference type="STRING" id="1764295.A0A5B8MCW4"/>
<gene>
    <name evidence="11" type="ORF">A3770_01p08840</name>
</gene>
<evidence type="ECO:0000256" key="9">
    <source>
        <dbReference type="SAM" id="MobiDB-lite"/>
    </source>
</evidence>
<comment type="similarity">
    <text evidence="1">Belongs to the protein kinase superfamily. STE Ser/Thr protein kinase family. STE20 subfamily.</text>
</comment>
<keyword evidence="5 11" id="KW-0418">Kinase</keyword>
<dbReference type="AlphaFoldDB" id="A0A5B8MCW4"/>
<reference evidence="11 12" key="1">
    <citation type="submission" date="2018-07" db="EMBL/GenBank/DDBJ databases">
        <title>The complete nuclear genome of the prasinophyte Chloropicon primus (CCMP1205).</title>
        <authorList>
            <person name="Pombert J.-F."/>
            <person name="Otis C."/>
            <person name="Turmel M."/>
            <person name="Lemieux C."/>
        </authorList>
    </citation>
    <scope>NUCLEOTIDE SEQUENCE [LARGE SCALE GENOMIC DNA]</scope>
    <source>
        <strain evidence="11 12">CCMP1205</strain>
    </source>
</reference>